<comment type="caution">
    <text evidence="2">The sequence shown here is derived from an EMBL/GenBank/DDBJ whole genome shotgun (WGS) entry which is preliminary data.</text>
</comment>
<keyword evidence="1" id="KW-0472">Membrane</keyword>
<protein>
    <submittedName>
        <fullName evidence="2">Uncharacterized protein</fullName>
    </submittedName>
</protein>
<organism evidence="2">
    <name type="scientific">Brassica cretica</name>
    <name type="common">Mustard</name>
    <dbReference type="NCBI Taxonomy" id="69181"/>
    <lineage>
        <taxon>Eukaryota</taxon>
        <taxon>Viridiplantae</taxon>
        <taxon>Streptophyta</taxon>
        <taxon>Embryophyta</taxon>
        <taxon>Tracheophyta</taxon>
        <taxon>Spermatophyta</taxon>
        <taxon>Magnoliopsida</taxon>
        <taxon>eudicotyledons</taxon>
        <taxon>Gunneridae</taxon>
        <taxon>Pentapetalae</taxon>
        <taxon>rosids</taxon>
        <taxon>malvids</taxon>
        <taxon>Brassicales</taxon>
        <taxon>Brassicaceae</taxon>
        <taxon>Brassiceae</taxon>
        <taxon>Brassica</taxon>
    </lineage>
</organism>
<dbReference type="EMBL" id="QGKY02000089">
    <property type="protein sequence ID" value="KAF2611169.1"/>
    <property type="molecule type" value="Genomic_DNA"/>
</dbReference>
<sequence>MTTIKYKKSKREQSRSYSEFAFERYNKLTDRQLKTVECADDGLRNREPHATTCQESFVACAEFLRGILRTLPMHRDSKHNPTRDSVKLPKGLRIGGRGPARKGKIKLRRGSCGIEDFGWRSYRTAQSILVCFLLFLLDLEFLFGNNLFIGTRIARR</sequence>
<feature type="transmembrane region" description="Helical" evidence="1">
    <location>
        <begin position="128"/>
        <end position="149"/>
    </location>
</feature>
<proteinExistence type="predicted"/>
<evidence type="ECO:0000256" key="1">
    <source>
        <dbReference type="SAM" id="Phobius"/>
    </source>
</evidence>
<accession>A0A8S9LZ94</accession>
<keyword evidence="1" id="KW-1133">Transmembrane helix</keyword>
<keyword evidence="1" id="KW-0812">Transmembrane</keyword>
<reference evidence="2" key="1">
    <citation type="submission" date="2019-12" db="EMBL/GenBank/DDBJ databases">
        <title>Genome sequencing and annotation of Brassica cretica.</title>
        <authorList>
            <person name="Studholme D.J."/>
            <person name="Sarris P.F."/>
        </authorList>
    </citation>
    <scope>NUCLEOTIDE SEQUENCE</scope>
    <source>
        <strain evidence="2">PFS-102/07</strain>
        <tissue evidence="2">Leaf</tissue>
    </source>
</reference>
<name>A0A8S9LZ94_BRACR</name>
<dbReference type="AlphaFoldDB" id="A0A8S9LZ94"/>
<evidence type="ECO:0000313" key="2">
    <source>
        <dbReference type="EMBL" id="KAF2611169.1"/>
    </source>
</evidence>
<gene>
    <name evidence="2" type="ORF">F2Q70_00011277</name>
</gene>